<feature type="transmembrane region" description="Helical" evidence="2">
    <location>
        <begin position="168"/>
        <end position="188"/>
    </location>
</feature>
<feature type="transmembrane region" description="Helical" evidence="2">
    <location>
        <begin position="345"/>
        <end position="369"/>
    </location>
</feature>
<dbReference type="Proteomes" id="UP000604046">
    <property type="component" value="Unassembled WGS sequence"/>
</dbReference>
<gene>
    <name evidence="3" type="ORF">SNAT2548_LOCUS7942</name>
</gene>
<proteinExistence type="predicted"/>
<feature type="transmembrane region" description="Helical" evidence="2">
    <location>
        <begin position="109"/>
        <end position="129"/>
    </location>
</feature>
<evidence type="ECO:0000256" key="1">
    <source>
        <dbReference type="SAM" id="MobiDB-lite"/>
    </source>
</evidence>
<keyword evidence="2" id="KW-0812">Transmembrane</keyword>
<sequence>MQPAAEGGSSDRVTVDLDPDVRSGPGKVRRDSEPVSEDERSGRADVVLSRIITALERLEVEENAPRSLKRKRYAAAMLLLSVPVLSSIVAFGVQLSVAFGRSFSKLGSLFVASSLLVTFLTTHLVLRYGSAEFKKLASRRYLICIVNGMVVASKHTLQAMAVSRMNSSIFFIVMRFALLWMAMFDALYSLKLPGLKAIGILAVILFSVSITSDSLTSDEEGMEVTMEGVFLALGCALADAGSDIASDVIGSSFTTGLQGTARNCELNRYLVMQQACSIPCYILAAAAIGELPILFRGYDSTVFFLASLPLVLKIPVFQFAIFTAGAVKTNMAVSFEMGVSYVFEVFFGLAKFNLSKFFAMMAFACVLLMDSLHASQLENAAAEQHRTTLQKVRREIERTCASTSVVRDGGDGNAK</sequence>
<evidence type="ECO:0000313" key="4">
    <source>
        <dbReference type="Proteomes" id="UP000604046"/>
    </source>
</evidence>
<evidence type="ECO:0000313" key="3">
    <source>
        <dbReference type="EMBL" id="CAE7219329.1"/>
    </source>
</evidence>
<feature type="region of interest" description="Disordered" evidence="1">
    <location>
        <begin position="1"/>
        <end position="41"/>
    </location>
</feature>
<feature type="compositionally biased region" description="Basic and acidic residues" evidence="1">
    <location>
        <begin position="28"/>
        <end position="41"/>
    </location>
</feature>
<feature type="transmembrane region" description="Helical" evidence="2">
    <location>
        <begin position="195"/>
        <end position="212"/>
    </location>
</feature>
<evidence type="ECO:0000256" key="2">
    <source>
        <dbReference type="SAM" id="Phobius"/>
    </source>
</evidence>
<dbReference type="EMBL" id="CAJNDS010000569">
    <property type="protein sequence ID" value="CAE7219329.1"/>
    <property type="molecule type" value="Genomic_DNA"/>
</dbReference>
<protein>
    <submittedName>
        <fullName evidence="3">Uncharacterized protein</fullName>
    </submittedName>
</protein>
<keyword evidence="2" id="KW-1133">Transmembrane helix</keyword>
<accession>A0A812K871</accession>
<keyword evidence="2" id="KW-0472">Membrane</keyword>
<keyword evidence="4" id="KW-1185">Reference proteome</keyword>
<dbReference type="OrthoDB" id="10349753at2759"/>
<organism evidence="3 4">
    <name type="scientific">Symbiodinium natans</name>
    <dbReference type="NCBI Taxonomy" id="878477"/>
    <lineage>
        <taxon>Eukaryota</taxon>
        <taxon>Sar</taxon>
        <taxon>Alveolata</taxon>
        <taxon>Dinophyceae</taxon>
        <taxon>Suessiales</taxon>
        <taxon>Symbiodiniaceae</taxon>
        <taxon>Symbiodinium</taxon>
    </lineage>
</organism>
<reference evidence="3" key="1">
    <citation type="submission" date="2021-02" db="EMBL/GenBank/DDBJ databases">
        <authorList>
            <person name="Dougan E. K."/>
            <person name="Rhodes N."/>
            <person name="Thang M."/>
            <person name="Chan C."/>
        </authorList>
    </citation>
    <scope>NUCLEOTIDE SEQUENCE</scope>
</reference>
<comment type="caution">
    <text evidence="3">The sequence shown here is derived from an EMBL/GenBank/DDBJ whole genome shotgun (WGS) entry which is preliminary data.</text>
</comment>
<dbReference type="AlphaFoldDB" id="A0A812K871"/>
<feature type="transmembrane region" description="Helical" evidence="2">
    <location>
        <begin position="73"/>
        <end position="97"/>
    </location>
</feature>
<feature type="transmembrane region" description="Helical" evidence="2">
    <location>
        <begin position="302"/>
        <end position="325"/>
    </location>
</feature>
<name>A0A812K871_9DINO</name>